<dbReference type="PANTHER" id="PTHR46169:SF17">
    <property type="entry name" value="HAT C-TERMINAL DIMERISATION DOMAIN-CONTAINING PROTEIN"/>
    <property type="match status" value="1"/>
</dbReference>
<dbReference type="InterPro" id="IPR052717">
    <property type="entry name" value="Vacuolar_transposase_reg"/>
</dbReference>
<accession>A0A815YY01</accession>
<evidence type="ECO:0000259" key="1">
    <source>
        <dbReference type="Pfam" id="PF10683"/>
    </source>
</evidence>
<dbReference type="Pfam" id="PF10683">
    <property type="entry name" value="DBD_Tnp_Hermes"/>
    <property type="match status" value="1"/>
</dbReference>
<dbReference type="OrthoDB" id="1607513at2759"/>
<dbReference type="AlphaFoldDB" id="A0A815YY01"/>
<name>A0A815YY01_9BILA</name>
<dbReference type="SUPFAM" id="SSF53098">
    <property type="entry name" value="Ribonuclease H-like"/>
    <property type="match status" value="1"/>
</dbReference>
<dbReference type="GO" id="GO:0005634">
    <property type="term" value="C:nucleus"/>
    <property type="evidence" value="ECO:0007669"/>
    <property type="project" value="TreeGrafter"/>
</dbReference>
<dbReference type="SUPFAM" id="SSF140996">
    <property type="entry name" value="Hermes dimerisation domain"/>
    <property type="match status" value="1"/>
</dbReference>
<sequence length="426" mass="49035">TPKSSNVWNCFSHIYVNDVKQEHVICNKCRDLLIYKHSSGTHSLSKHIRHCQNTATKVSESDVQVNINQYYESSKNKSCIPNRVKQEIKVACAEFVTLDCRSFNTISGNGFKNLAQKLFNAGRYLPISREISIESLHPNPTTVVLIMEITGGFGFNPVLSPAVCILFKYFSKPEYGIHQMNQKVYTIVVDFWKDTFTGIHYCGISLHHISNDWKLQCFVIGCYPYDLESHSAINTRKFVESKLADYKLELNDAIYVVSDNETKMVATFKLNCQRTGCSAHYLNKQLEHAFNKEEVNKLPVSCNVIQDLFDHVKKLVAHMRKSHEQTKLSKCVQTYSETRFNGAYHMLQVFLEIFDKLAIVLDSTHLNQYLLLDKDLLEQICSFLKVFDEVIEQLSDDKKPTIYKVLPLRQRLLNGCQKFNLTTTEV</sequence>
<reference evidence="2" key="1">
    <citation type="submission" date="2021-02" db="EMBL/GenBank/DDBJ databases">
        <authorList>
            <person name="Nowell W R."/>
        </authorList>
    </citation>
    <scope>NUCLEOTIDE SEQUENCE</scope>
</reference>
<dbReference type="Gene3D" id="1.10.10.1070">
    <property type="entry name" value="Zinc finger, BED domain-containing"/>
    <property type="match status" value="1"/>
</dbReference>
<comment type="caution">
    <text evidence="2">The sequence shown here is derived from an EMBL/GenBank/DDBJ whole genome shotgun (WGS) entry which is preliminary data.</text>
</comment>
<dbReference type="InterPro" id="IPR012337">
    <property type="entry name" value="RNaseH-like_sf"/>
</dbReference>
<gene>
    <name evidence="2" type="ORF">KQP761_LOCUS19759</name>
</gene>
<dbReference type="SMART" id="SM00614">
    <property type="entry name" value="ZnF_BED"/>
    <property type="match status" value="1"/>
</dbReference>
<evidence type="ECO:0000313" key="2">
    <source>
        <dbReference type="EMBL" id="CAF1576966.1"/>
    </source>
</evidence>
<dbReference type="Proteomes" id="UP000663834">
    <property type="component" value="Unassembled WGS sequence"/>
</dbReference>
<dbReference type="GO" id="GO:0006357">
    <property type="term" value="P:regulation of transcription by RNA polymerase II"/>
    <property type="evidence" value="ECO:0007669"/>
    <property type="project" value="TreeGrafter"/>
</dbReference>
<protein>
    <recommendedName>
        <fullName evidence="1">Hermes trasposase DNA-binding domain-containing protein</fullName>
    </recommendedName>
</protein>
<feature type="domain" description="Hermes trasposase DNA-binding" evidence="1">
    <location>
        <begin position="85"/>
        <end position="142"/>
    </location>
</feature>
<dbReference type="PANTHER" id="PTHR46169">
    <property type="entry name" value="DNA REPLICATION-RELATED ELEMENT FACTOR, ISOFORM A"/>
    <property type="match status" value="1"/>
</dbReference>
<organism evidence="2 3">
    <name type="scientific">Rotaria magnacalcarata</name>
    <dbReference type="NCBI Taxonomy" id="392030"/>
    <lineage>
        <taxon>Eukaryota</taxon>
        <taxon>Metazoa</taxon>
        <taxon>Spiralia</taxon>
        <taxon>Gnathifera</taxon>
        <taxon>Rotifera</taxon>
        <taxon>Eurotatoria</taxon>
        <taxon>Bdelloidea</taxon>
        <taxon>Philodinida</taxon>
        <taxon>Philodinidae</taxon>
        <taxon>Rotaria</taxon>
    </lineage>
</organism>
<dbReference type="InterPro" id="IPR018473">
    <property type="entry name" value="Hermes_transposase_DNA-db"/>
</dbReference>
<feature type="non-terminal residue" evidence="2">
    <location>
        <position position="1"/>
    </location>
</feature>
<evidence type="ECO:0000313" key="3">
    <source>
        <dbReference type="Proteomes" id="UP000663834"/>
    </source>
</evidence>
<dbReference type="EMBL" id="CAJNOW010010159">
    <property type="protein sequence ID" value="CAF1576966.1"/>
    <property type="molecule type" value="Genomic_DNA"/>
</dbReference>
<proteinExistence type="predicted"/>